<dbReference type="PANTHER" id="PTHR13323">
    <property type="entry name" value="LATE ENDOSOMAL/LYSOSOMAL MP1 INTERACTING PROTEIN"/>
    <property type="match status" value="1"/>
</dbReference>
<dbReference type="STRING" id="67801.A0A1B0AMK7"/>
<sequence>MLKPKALTQVLSQANTGGVQNTLLLSQEGALLAYSGYGDKDKDARVTAAIASNIWAAYEKHGRNAFREDILTFVLLDCECGHVAITQFAVFFNAMHRFKNKVYNKIEDFYTTADLKDPDTPKPINLTINDFDSKGKLTNPRAPCVVSTIDPDYSKATKWQRNARKFRMKTDILRLREIVRNKFVIYATQERYIEKQRESVHQEEIYKRITTANEFMEETLNKIEKNAFTEMKETQQELEQLKKFKFDDELNETKAQHQRVMLEVQEEYGRFLFLLKLISYFDNIIDPEDINQQELPALQPFNNIPGVENSNSVGEKDIVVVTNYMQTIVRPYLAKRNYLTAERWFKGYEHIRQKIFNYYCNLTRVAMVNHVVLIMHEKSEKAFARLIVKPVMLKQPEILQQRAVYLRERALNILDMFEEKQKKDHLWLKIKATIPIVLRRVEKVIDTIDSKDPTEMPVKHVSRQKASSAAQVKIETTFSSRIRRDHHENTLTMVEKLQWRVMSVLQDLEKIPPRECRRIERNVRKRMQMQMDSSRKALIRQNRLHHWVEHFKKHELLRHQE</sequence>
<protein>
    <recommendedName>
        <fullName evidence="2">Ragulator complex protein LAMTOR2 homolog</fullName>
    </recommendedName>
</protein>
<dbReference type="Proteomes" id="UP000092460">
    <property type="component" value="Unassembled WGS sequence"/>
</dbReference>
<dbReference type="GO" id="GO:0060090">
    <property type="term" value="F:molecular adaptor activity"/>
    <property type="evidence" value="ECO:0007669"/>
    <property type="project" value="InterPro"/>
</dbReference>
<dbReference type="EnsemblMetazoa" id="GPPI001919-RA">
    <property type="protein sequence ID" value="GPPI001919-PA"/>
    <property type="gene ID" value="GPPI001919"/>
</dbReference>
<dbReference type="InterPro" id="IPR004942">
    <property type="entry name" value="Roadblock/LAMTOR2_dom"/>
</dbReference>
<dbReference type="GO" id="GO:0032008">
    <property type="term" value="P:positive regulation of TOR signaling"/>
    <property type="evidence" value="ECO:0007669"/>
    <property type="project" value="InterPro"/>
</dbReference>
<name>A0A1B0AMK7_9MUSC</name>
<dbReference type="SUPFAM" id="SSF103196">
    <property type="entry name" value="Roadblock/LC7 domain"/>
    <property type="match status" value="1"/>
</dbReference>
<evidence type="ECO:0000313" key="5">
    <source>
        <dbReference type="Proteomes" id="UP000092460"/>
    </source>
</evidence>
<dbReference type="VEuPathDB" id="VectorBase:GPPI001919"/>
<dbReference type="SMART" id="SM00960">
    <property type="entry name" value="Robl_LC7"/>
    <property type="match status" value="1"/>
</dbReference>
<reference evidence="5" key="1">
    <citation type="submission" date="2015-01" db="EMBL/GenBank/DDBJ databases">
        <authorList>
            <person name="Aksoy S."/>
            <person name="Warren W."/>
            <person name="Wilson R.K."/>
        </authorList>
    </citation>
    <scope>NUCLEOTIDE SEQUENCE [LARGE SCALE GENOMIC DNA]</scope>
    <source>
        <strain evidence="5">IAEA</strain>
    </source>
</reference>
<feature type="domain" description="Roadblock/LAMTOR2" evidence="3">
    <location>
        <begin position="7"/>
        <end position="96"/>
    </location>
</feature>
<evidence type="ECO:0000259" key="3">
    <source>
        <dbReference type="SMART" id="SM00960"/>
    </source>
</evidence>
<evidence type="ECO:0000256" key="2">
    <source>
        <dbReference type="ARBA" id="ARBA00072715"/>
    </source>
</evidence>
<dbReference type="Gene3D" id="3.30.450.30">
    <property type="entry name" value="Dynein light chain 2a, cytoplasmic"/>
    <property type="match status" value="1"/>
</dbReference>
<keyword evidence="5" id="KW-1185">Reference proteome</keyword>
<organism evidence="4 5">
    <name type="scientific">Glossina palpalis gambiensis</name>
    <dbReference type="NCBI Taxonomy" id="67801"/>
    <lineage>
        <taxon>Eukaryota</taxon>
        <taxon>Metazoa</taxon>
        <taxon>Ecdysozoa</taxon>
        <taxon>Arthropoda</taxon>
        <taxon>Hexapoda</taxon>
        <taxon>Insecta</taxon>
        <taxon>Pterygota</taxon>
        <taxon>Neoptera</taxon>
        <taxon>Endopterygota</taxon>
        <taxon>Diptera</taxon>
        <taxon>Brachycera</taxon>
        <taxon>Muscomorpha</taxon>
        <taxon>Hippoboscoidea</taxon>
        <taxon>Glossinidae</taxon>
        <taxon>Glossina</taxon>
    </lineage>
</organism>
<dbReference type="InterPro" id="IPR037587">
    <property type="entry name" value="LAMTOR2-like"/>
</dbReference>
<evidence type="ECO:0000256" key="1">
    <source>
        <dbReference type="ARBA" id="ARBA00007191"/>
    </source>
</evidence>
<dbReference type="GO" id="GO:0005737">
    <property type="term" value="C:cytoplasm"/>
    <property type="evidence" value="ECO:0007669"/>
    <property type="project" value="UniProtKB-ARBA"/>
</dbReference>
<evidence type="ECO:0000313" key="4">
    <source>
        <dbReference type="EnsemblMetazoa" id="GPPI001919-PA"/>
    </source>
</evidence>
<dbReference type="FunFam" id="3.30.450.30:FF:000004">
    <property type="entry name" value="ragulator complex protein LAMTOR2"/>
    <property type="match status" value="1"/>
</dbReference>
<dbReference type="EMBL" id="JXJN01000495">
    <property type="status" value="NOT_ANNOTATED_CDS"/>
    <property type="molecule type" value="Genomic_DNA"/>
</dbReference>
<comment type="similarity">
    <text evidence="1">Belongs to the GAMAD family.</text>
</comment>
<dbReference type="Pfam" id="PF03259">
    <property type="entry name" value="Robl_LC7"/>
    <property type="match status" value="1"/>
</dbReference>
<dbReference type="AlphaFoldDB" id="A0A1B0AMK7"/>
<proteinExistence type="inferred from homology"/>
<dbReference type="GO" id="GO:0005085">
    <property type="term" value="F:guanyl-nucleotide exchange factor activity"/>
    <property type="evidence" value="ECO:0007669"/>
    <property type="project" value="InterPro"/>
</dbReference>
<reference evidence="4" key="2">
    <citation type="submission" date="2020-05" db="UniProtKB">
        <authorList>
            <consortium name="EnsemblMetazoa"/>
        </authorList>
    </citation>
    <scope>IDENTIFICATION</scope>
    <source>
        <strain evidence="4">IAEA</strain>
    </source>
</reference>
<accession>A0A1B0AMK7</accession>